<dbReference type="PATRIC" id="fig|1423727.3.peg.1667"/>
<keyword evidence="3 6" id="KW-0812">Transmembrane</keyword>
<dbReference type="STRING" id="1423727.FC34_GL001645"/>
<comment type="subcellular location">
    <subcellularLocation>
        <location evidence="1 6">Cell membrane</location>
        <topology evidence="1 6">Multi-pass membrane protein</topology>
    </subcellularLocation>
</comment>
<feature type="transmembrane region" description="Helical" evidence="6">
    <location>
        <begin position="12"/>
        <end position="36"/>
    </location>
</feature>
<protein>
    <recommendedName>
        <fullName evidence="6">TVP38/TMEM64 family membrane protein</fullName>
    </recommendedName>
</protein>
<reference evidence="8 9" key="1">
    <citation type="journal article" date="2015" name="Genome Announc.">
        <title>Expanding the biotechnology potential of lactobacilli through comparative genomics of 213 strains and associated genera.</title>
        <authorList>
            <person name="Sun Z."/>
            <person name="Harris H.M."/>
            <person name="McCann A."/>
            <person name="Guo C."/>
            <person name="Argimon S."/>
            <person name="Zhang W."/>
            <person name="Yang X."/>
            <person name="Jeffery I.B."/>
            <person name="Cooney J.C."/>
            <person name="Kagawa T.F."/>
            <person name="Liu W."/>
            <person name="Song Y."/>
            <person name="Salvetti E."/>
            <person name="Wrobel A."/>
            <person name="Rasinkangas P."/>
            <person name="Parkhill J."/>
            <person name="Rea M.C."/>
            <person name="O'Sullivan O."/>
            <person name="Ritari J."/>
            <person name="Douillard F.P."/>
            <person name="Paul Ross R."/>
            <person name="Yang R."/>
            <person name="Briner A.E."/>
            <person name="Felis G.E."/>
            <person name="de Vos W.M."/>
            <person name="Barrangou R."/>
            <person name="Klaenhammer T.R."/>
            <person name="Caufield P.W."/>
            <person name="Cui Y."/>
            <person name="Zhang H."/>
            <person name="O'Toole P.W."/>
        </authorList>
    </citation>
    <scope>NUCLEOTIDE SEQUENCE [LARGE SCALE GENOMIC DNA]</scope>
    <source>
        <strain evidence="8 9">DSM 23927</strain>
    </source>
</reference>
<dbReference type="Pfam" id="PF09335">
    <property type="entry name" value="VTT_dom"/>
    <property type="match status" value="1"/>
</dbReference>
<evidence type="ECO:0000256" key="3">
    <source>
        <dbReference type="ARBA" id="ARBA00022692"/>
    </source>
</evidence>
<sequence>MFNDLESFQTYLLAAGLIGPLLFILVQIIQVVIPIIPGGISTAVGVLLFGPWWGFLYNYVGISIGSFINFWLARRYGKPFILHIISEATYDKYIGYTKNQQKFDWFFAIAIVMPVAPDDVLCLLAGLTQMSWVKYFWIIILGKPITIAAYSFALVYGVQWLTNLF</sequence>
<evidence type="ECO:0000256" key="4">
    <source>
        <dbReference type="ARBA" id="ARBA00022989"/>
    </source>
</evidence>
<feature type="transmembrane region" description="Helical" evidence="6">
    <location>
        <begin position="135"/>
        <end position="158"/>
    </location>
</feature>
<evidence type="ECO:0000256" key="6">
    <source>
        <dbReference type="RuleBase" id="RU366058"/>
    </source>
</evidence>
<dbReference type="PANTHER" id="PTHR12677:SF49">
    <property type="entry name" value="TVP38_TMEM64 FAMILY MEMBRANE PROTEIN"/>
    <property type="match status" value="1"/>
</dbReference>
<evidence type="ECO:0000256" key="2">
    <source>
        <dbReference type="ARBA" id="ARBA00022475"/>
    </source>
</evidence>
<dbReference type="InterPro" id="IPR015414">
    <property type="entry name" value="TMEM64"/>
</dbReference>
<keyword evidence="5 6" id="KW-0472">Membrane</keyword>
<dbReference type="AlphaFoldDB" id="A0A0R2AXU7"/>
<proteinExistence type="inferred from homology"/>
<feature type="transmembrane region" description="Helical" evidence="6">
    <location>
        <begin position="105"/>
        <end position="129"/>
    </location>
</feature>
<comment type="caution">
    <text evidence="8">The sequence shown here is derived from an EMBL/GenBank/DDBJ whole genome shotgun (WGS) entry which is preliminary data.</text>
</comment>
<feature type="transmembrane region" description="Helical" evidence="6">
    <location>
        <begin position="56"/>
        <end position="73"/>
    </location>
</feature>
<accession>A0A0R2AXU7</accession>
<dbReference type="EMBL" id="AYZQ01000004">
    <property type="protein sequence ID" value="KRM71530.1"/>
    <property type="molecule type" value="Genomic_DNA"/>
</dbReference>
<dbReference type="PANTHER" id="PTHR12677">
    <property type="entry name" value="GOLGI APPARATUS MEMBRANE PROTEIN TVP38-RELATED"/>
    <property type="match status" value="1"/>
</dbReference>
<evidence type="ECO:0000313" key="9">
    <source>
        <dbReference type="Proteomes" id="UP000051672"/>
    </source>
</evidence>
<comment type="similarity">
    <text evidence="6">Belongs to the TVP38/TMEM64 family.</text>
</comment>
<evidence type="ECO:0000313" key="8">
    <source>
        <dbReference type="EMBL" id="KRM71530.1"/>
    </source>
</evidence>
<dbReference type="Proteomes" id="UP000051672">
    <property type="component" value="Unassembled WGS sequence"/>
</dbReference>
<keyword evidence="9" id="KW-1185">Reference proteome</keyword>
<evidence type="ECO:0000256" key="5">
    <source>
        <dbReference type="ARBA" id="ARBA00023136"/>
    </source>
</evidence>
<comment type="caution">
    <text evidence="6">Lacks conserved residue(s) required for the propagation of feature annotation.</text>
</comment>
<evidence type="ECO:0000256" key="1">
    <source>
        <dbReference type="ARBA" id="ARBA00004651"/>
    </source>
</evidence>
<evidence type="ECO:0000259" key="7">
    <source>
        <dbReference type="Pfam" id="PF09335"/>
    </source>
</evidence>
<dbReference type="InterPro" id="IPR032816">
    <property type="entry name" value="VTT_dom"/>
</dbReference>
<keyword evidence="2 6" id="KW-1003">Cell membrane</keyword>
<name>A0A0R2AXU7_9LACO</name>
<organism evidence="8 9">
    <name type="scientific">Lacticaseibacillus brantae DSM 23927</name>
    <dbReference type="NCBI Taxonomy" id="1423727"/>
    <lineage>
        <taxon>Bacteria</taxon>
        <taxon>Bacillati</taxon>
        <taxon>Bacillota</taxon>
        <taxon>Bacilli</taxon>
        <taxon>Lactobacillales</taxon>
        <taxon>Lactobacillaceae</taxon>
        <taxon>Lacticaseibacillus</taxon>
    </lineage>
</organism>
<gene>
    <name evidence="8" type="ORF">FC34_GL001645</name>
</gene>
<dbReference type="GO" id="GO:0005886">
    <property type="term" value="C:plasma membrane"/>
    <property type="evidence" value="ECO:0007669"/>
    <property type="project" value="UniProtKB-SubCell"/>
</dbReference>
<feature type="domain" description="VTT" evidence="7">
    <location>
        <begin position="36"/>
        <end position="153"/>
    </location>
</feature>
<keyword evidence="4 6" id="KW-1133">Transmembrane helix</keyword>